<reference evidence="1" key="1">
    <citation type="submission" date="2016-03" db="EMBL/GenBank/DDBJ databases">
        <title>Updated assembly of Pseudogymnoascus destructans, the fungus causing white-nose syndrome of bats.</title>
        <authorList>
            <person name="Palmer J.M."/>
            <person name="Drees K.P."/>
            <person name="Foster J.T."/>
            <person name="Lindner D.L."/>
        </authorList>
    </citation>
    <scope>NUCLEOTIDE SEQUENCE [LARGE SCALE GENOMIC DNA]</scope>
    <source>
        <strain evidence="1">20631-21</strain>
    </source>
</reference>
<dbReference type="VEuPathDB" id="FungiDB:GMDG_06380"/>
<dbReference type="EMBL" id="KV441403">
    <property type="protein sequence ID" value="OAF56638.2"/>
    <property type="molecule type" value="Genomic_DNA"/>
</dbReference>
<dbReference type="Proteomes" id="UP000077154">
    <property type="component" value="Unassembled WGS sequence"/>
</dbReference>
<organism evidence="1">
    <name type="scientific">Pseudogymnoascus destructans</name>
    <dbReference type="NCBI Taxonomy" id="655981"/>
    <lineage>
        <taxon>Eukaryota</taxon>
        <taxon>Fungi</taxon>
        <taxon>Dikarya</taxon>
        <taxon>Ascomycota</taxon>
        <taxon>Pezizomycotina</taxon>
        <taxon>Leotiomycetes</taxon>
        <taxon>Thelebolales</taxon>
        <taxon>Thelebolaceae</taxon>
        <taxon>Pseudogymnoascus</taxon>
    </lineage>
</organism>
<dbReference type="GeneID" id="36290305"/>
<dbReference type="RefSeq" id="XP_024321932.1">
    <property type="nucleotide sequence ID" value="XM_024470832.1"/>
</dbReference>
<name>A0A177A395_9PEZI</name>
<dbReference type="Pfam" id="PF12520">
    <property type="entry name" value="DUF3723"/>
    <property type="match status" value="1"/>
</dbReference>
<accession>A0A177A395</accession>
<dbReference type="AlphaFoldDB" id="A0A177A395"/>
<proteinExistence type="predicted"/>
<evidence type="ECO:0000313" key="1">
    <source>
        <dbReference type="EMBL" id="OAF56638.2"/>
    </source>
</evidence>
<sequence>MGTSGPGILEVFERRISNEKVAKLRGTARVRFDHLTFPYPIRSKDDKFIKQLKETFAAEGCLDEQHGIPAIIDDSTFQAALDRTLVDIDSLRIASGSQPPKLEFPENIRLECLHGQHRILAAKRYLPTKERWWTVDFYRKDLGEDARQNLREGYGYSSNYNDGIIFRQLRRCQVATDTRGEKRWRAQYHSDTKDQNLTRLLKRPILLQALDSILPVKCLWKDFHLGSLDVFLALKCDEV</sequence>
<protein>
    <submittedName>
        <fullName evidence="1">Uncharacterized protein</fullName>
    </submittedName>
</protein>
<gene>
    <name evidence="1" type="ORF">VC83_07256</name>
</gene>
<dbReference type="InterPro" id="IPR022198">
    <property type="entry name" value="DUF3723"/>
</dbReference>
<dbReference type="OrthoDB" id="4227485at2759"/>